<reference evidence="4" key="1">
    <citation type="submission" date="2011-05" db="EMBL/GenBank/DDBJ databases">
        <title>Complete sequence of Desulfotomaculum ruminis DSM 2154.</title>
        <authorList>
            <person name="Lucas S."/>
            <person name="Copeland A."/>
            <person name="Lapidus A."/>
            <person name="Cheng J.-F."/>
            <person name="Goodwin L."/>
            <person name="Pitluck S."/>
            <person name="Lu M."/>
            <person name="Detter J.C."/>
            <person name="Han C."/>
            <person name="Tapia R."/>
            <person name="Land M."/>
            <person name="Hauser L."/>
            <person name="Kyrpides N."/>
            <person name="Ivanova N."/>
            <person name="Mikhailova N."/>
            <person name="Pagani I."/>
            <person name="Stams A.J.M."/>
            <person name="Plugge C.M."/>
            <person name="Muyzer G."/>
            <person name="Kuever J."/>
            <person name="Parshina S.N."/>
            <person name="Ivanova A.E."/>
            <person name="Nazina T.N."/>
            <person name="Brambilla E."/>
            <person name="Spring S."/>
            <person name="Klenk H.-P."/>
            <person name="Woyke T."/>
        </authorList>
    </citation>
    <scope>NUCLEOTIDE SEQUENCE [LARGE SCALE GENOMIC DNA]</scope>
    <source>
        <strain evidence="4">ATCC 23193 / DSM 2154 / NCIB 8452 / DL</strain>
    </source>
</reference>
<proteinExistence type="predicted"/>
<sequence length="123" mass="14318">MELEHIGLRVKDVQRSFRFYKQIFGCELIESYQDERVEIIFAQCGKNVLELIRDKGGMSGRAAGVIDHLAFRVERLEDWMDKLAELQVPFISEQPRDFKGGRIFFFKGPDGEILELVEEPPQK</sequence>
<dbReference type="Pfam" id="PF00903">
    <property type="entry name" value="Glyoxalase"/>
    <property type="match status" value="1"/>
</dbReference>
<reference evidence="3 4" key="2">
    <citation type="journal article" date="2012" name="Stand. Genomic Sci.">
        <title>Complete genome sequence of the sulfate-reducing firmicute Desulfotomaculum ruminis type strain (DL(T)).</title>
        <authorList>
            <person name="Spring S."/>
            <person name="Visser M."/>
            <person name="Lu M."/>
            <person name="Copeland A."/>
            <person name="Lapidus A."/>
            <person name="Lucas S."/>
            <person name="Cheng J.F."/>
            <person name="Han C."/>
            <person name="Tapia R."/>
            <person name="Goodwin L.A."/>
            <person name="Pitluck S."/>
            <person name="Ivanova N."/>
            <person name="Land M."/>
            <person name="Hauser L."/>
            <person name="Larimer F."/>
            <person name="Rohde M."/>
            <person name="Goker M."/>
            <person name="Detter J.C."/>
            <person name="Kyrpides N.C."/>
            <person name="Woyke T."/>
            <person name="Schaap P.J."/>
            <person name="Plugge C.M."/>
            <person name="Muyzer G."/>
            <person name="Kuever J."/>
            <person name="Pereira I.A."/>
            <person name="Parshina S.N."/>
            <person name="Bernier-Latmani R."/>
            <person name="Stams A.J."/>
            <person name="Klenk H.P."/>
        </authorList>
    </citation>
    <scope>NUCLEOTIDE SEQUENCE [LARGE SCALE GENOMIC DNA]</scope>
    <source>
        <strain evidence="4">ATCC 23193 / DSM 2154 / NCIB 8452 / DL</strain>
    </source>
</reference>
<dbReference type="InterPro" id="IPR004360">
    <property type="entry name" value="Glyas_Fos-R_dOase_dom"/>
</dbReference>
<name>F6DQM9_DESRL</name>
<dbReference type="GO" id="GO:0046491">
    <property type="term" value="P:L-methylmalonyl-CoA metabolic process"/>
    <property type="evidence" value="ECO:0007669"/>
    <property type="project" value="TreeGrafter"/>
</dbReference>
<gene>
    <name evidence="3" type="ordered locus">Desru_3826</name>
</gene>
<dbReference type="RefSeq" id="WP_013843771.1">
    <property type="nucleotide sequence ID" value="NC_015589.1"/>
</dbReference>
<dbReference type="InterPro" id="IPR037523">
    <property type="entry name" value="VOC_core"/>
</dbReference>
<protein>
    <submittedName>
        <fullName evidence="3">Glyoxalase/bleomycin resistance protein/dioxygenase</fullName>
    </submittedName>
</protein>
<evidence type="ECO:0000313" key="4">
    <source>
        <dbReference type="Proteomes" id="UP000009234"/>
    </source>
</evidence>
<dbReference type="CDD" id="cd06587">
    <property type="entry name" value="VOC"/>
    <property type="match status" value="1"/>
</dbReference>
<dbReference type="EMBL" id="CP002780">
    <property type="protein sequence ID" value="AEG62026.1"/>
    <property type="molecule type" value="Genomic_DNA"/>
</dbReference>
<dbReference type="HOGENOM" id="CLU_046006_8_2_9"/>
<keyword evidence="3" id="KW-0560">Oxidoreductase</keyword>
<dbReference type="GO" id="GO:0051213">
    <property type="term" value="F:dioxygenase activity"/>
    <property type="evidence" value="ECO:0007669"/>
    <property type="project" value="UniProtKB-KW"/>
</dbReference>
<dbReference type="Proteomes" id="UP000009234">
    <property type="component" value="Chromosome"/>
</dbReference>
<dbReference type="PROSITE" id="PS51819">
    <property type="entry name" value="VOC"/>
    <property type="match status" value="1"/>
</dbReference>
<keyword evidence="4" id="KW-1185">Reference proteome</keyword>
<dbReference type="AlphaFoldDB" id="F6DQM9"/>
<dbReference type="GO" id="GO:0004493">
    <property type="term" value="F:methylmalonyl-CoA epimerase activity"/>
    <property type="evidence" value="ECO:0007669"/>
    <property type="project" value="TreeGrafter"/>
</dbReference>
<evidence type="ECO:0000313" key="3">
    <source>
        <dbReference type="EMBL" id="AEG62026.1"/>
    </source>
</evidence>
<evidence type="ECO:0000256" key="1">
    <source>
        <dbReference type="ARBA" id="ARBA00022723"/>
    </source>
</evidence>
<organism evidence="3 4">
    <name type="scientific">Desulforamulus ruminis (strain ATCC 23193 / DSM 2154 / NCIMB 8452 / DL)</name>
    <name type="common">Desulfotomaculum ruminis</name>
    <dbReference type="NCBI Taxonomy" id="696281"/>
    <lineage>
        <taxon>Bacteria</taxon>
        <taxon>Bacillati</taxon>
        <taxon>Bacillota</taxon>
        <taxon>Clostridia</taxon>
        <taxon>Eubacteriales</taxon>
        <taxon>Peptococcaceae</taxon>
        <taxon>Desulforamulus</taxon>
    </lineage>
</organism>
<dbReference type="SUPFAM" id="SSF54593">
    <property type="entry name" value="Glyoxalase/Bleomycin resistance protein/Dihydroxybiphenyl dioxygenase"/>
    <property type="match status" value="1"/>
</dbReference>
<dbReference type="Gene3D" id="3.10.180.10">
    <property type="entry name" value="2,3-Dihydroxybiphenyl 1,2-Dioxygenase, domain 1"/>
    <property type="match status" value="1"/>
</dbReference>
<keyword evidence="3" id="KW-0223">Dioxygenase</keyword>
<dbReference type="OrthoDB" id="9788468at2"/>
<dbReference type="PANTHER" id="PTHR43048">
    <property type="entry name" value="METHYLMALONYL-COA EPIMERASE"/>
    <property type="match status" value="1"/>
</dbReference>
<dbReference type="STRING" id="696281.Desru_3826"/>
<evidence type="ECO:0000259" key="2">
    <source>
        <dbReference type="PROSITE" id="PS51819"/>
    </source>
</evidence>
<dbReference type="KEGG" id="dru:Desru_3826"/>
<dbReference type="InterPro" id="IPR029068">
    <property type="entry name" value="Glyas_Bleomycin-R_OHBP_Dase"/>
</dbReference>
<dbReference type="InterPro" id="IPR051785">
    <property type="entry name" value="MMCE/EMCE_epimerase"/>
</dbReference>
<dbReference type="PANTHER" id="PTHR43048:SF3">
    <property type="entry name" value="METHYLMALONYL-COA EPIMERASE, MITOCHONDRIAL"/>
    <property type="match status" value="1"/>
</dbReference>
<dbReference type="eggNOG" id="COG0346">
    <property type="taxonomic scope" value="Bacteria"/>
</dbReference>
<accession>F6DQM9</accession>
<keyword evidence="1" id="KW-0479">Metal-binding</keyword>
<feature type="domain" description="VOC" evidence="2">
    <location>
        <begin position="2"/>
        <end position="119"/>
    </location>
</feature>
<dbReference type="GO" id="GO:0046872">
    <property type="term" value="F:metal ion binding"/>
    <property type="evidence" value="ECO:0007669"/>
    <property type="project" value="UniProtKB-KW"/>
</dbReference>